<feature type="region of interest" description="Disordered" evidence="1">
    <location>
        <begin position="269"/>
        <end position="509"/>
    </location>
</feature>
<feature type="compositionally biased region" description="Polar residues" evidence="1">
    <location>
        <begin position="384"/>
        <end position="395"/>
    </location>
</feature>
<reference evidence="2" key="1">
    <citation type="submission" date="2018-10" db="EMBL/GenBank/DDBJ databases">
        <title>Fifty Aureobasidium pullulans genomes reveal a recombining polyextremotolerant generalist.</title>
        <authorList>
            <person name="Gostincar C."/>
            <person name="Turk M."/>
            <person name="Zajc J."/>
            <person name="Gunde-Cimerman N."/>
        </authorList>
    </citation>
    <scope>NUCLEOTIDE SEQUENCE [LARGE SCALE GENOMIC DNA]</scope>
    <source>
        <strain evidence="2">EXF-10085</strain>
    </source>
</reference>
<comment type="caution">
    <text evidence="2">The sequence shown here is derived from an EMBL/GenBank/DDBJ whole genome shotgun (WGS) entry which is preliminary data.</text>
</comment>
<evidence type="ECO:0000256" key="1">
    <source>
        <dbReference type="SAM" id="MobiDB-lite"/>
    </source>
</evidence>
<sequence length="509" mass="56031">MSGGYDNDYDSDCDYYDYDDDYIYADAGAFDLADELASGAIAEAPALYYRDDELEEYDNYNFWSEIEYGNNEIFDQESADINPTDKKKKSKAAEIKDTIKKIRLRGIQDYPTVLWKSSQEAFSLSQPCPIYDKPQQPTALLSNWRQLLKDRPAVFTTSYMAIHTTKDKQEDAEWEDMSEDNDDEEEGNEDDDEDDDDEAGDEAGEEATGLQDIDPEMLKSALAARLSASGMAGKDQSAMMEAMLQMLAGGDGAANDDLLESLTSNMLNQVTKEGGDSSMGQWLARQGVSLEEDAETGDEEQESNSSMTAGASKDSSPKDSVAAEQPAAPKLSDPSIEVLLEPQSTGKKRKHPLSEVVNQDQTPDTSTLESEPEPIRKRIKQEPSKPSTVSAQPKSSARKPLVPQTRGKMADDKATAKPKPTVSSKAKPETTKATNPKTQTTQAKEKAPLIKEPTKPATRKRKATEEPIPEEKPKRQLRNFAAPTASSQSKTSETKASEPKTTRSGRARK</sequence>
<feature type="compositionally biased region" description="Acidic residues" evidence="1">
    <location>
        <begin position="290"/>
        <end position="302"/>
    </location>
</feature>
<accession>A0A4S9CW26</accession>
<gene>
    <name evidence="2" type="ORF">D6D13_04506</name>
</gene>
<proteinExistence type="predicted"/>
<feature type="compositionally biased region" description="Basic and acidic residues" evidence="1">
    <location>
        <begin position="443"/>
        <end position="454"/>
    </location>
</feature>
<feature type="compositionally biased region" description="Basic and acidic residues" evidence="1">
    <location>
        <begin position="492"/>
        <end position="501"/>
    </location>
</feature>
<feature type="compositionally biased region" description="Basic and acidic residues" evidence="1">
    <location>
        <begin position="373"/>
        <end position="383"/>
    </location>
</feature>
<evidence type="ECO:0000313" key="2">
    <source>
        <dbReference type="EMBL" id="THX11802.1"/>
    </source>
</evidence>
<feature type="compositionally biased region" description="Low complexity" evidence="1">
    <location>
        <begin position="431"/>
        <end position="442"/>
    </location>
</feature>
<dbReference type="AlphaFoldDB" id="A0A4S9CW26"/>
<organism evidence="2">
    <name type="scientific">Aureobasidium pullulans</name>
    <name type="common">Black yeast</name>
    <name type="synonym">Pullularia pullulans</name>
    <dbReference type="NCBI Taxonomy" id="5580"/>
    <lineage>
        <taxon>Eukaryota</taxon>
        <taxon>Fungi</taxon>
        <taxon>Dikarya</taxon>
        <taxon>Ascomycota</taxon>
        <taxon>Pezizomycotina</taxon>
        <taxon>Dothideomycetes</taxon>
        <taxon>Dothideomycetidae</taxon>
        <taxon>Dothideales</taxon>
        <taxon>Saccotheciaceae</taxon>
        <taxon>Aureobasidium</taxon>
    </lineage>
</organism>
<name>A0A4S9CW26_AURPU</name>
<protein>
    <submittedName>
        <fullName evidence="2">Uncharacterized protein</fullName>
    </submittedName>
</protein>
<feature type="region of interest" description="Disordered" evidence="1">
    <location>
        <begin position="166"/>
        <end position="216"/>
    </location>
</feature>
<feature type="compositionally biased region" description="Polar residues" evidence="1">
    <location>
        <begin position="356"/>
        <end position="369"/>
    </location>
</feature>
<feature type="compositionally biased region" description="Acidic residues" evidence="1">
    <location>
        <begin position="172"/>
        <end position="205"/>
    </location>
</feature>
<dbReference type="EMBL" id="QZAS01000013">
    <property type="protein sequence ID" value="THX11802.1"/>
    <property type="molecule type" value="Genomic_DNA"/>
</dbReference>
<feature type="compositionally biased region" description="Basic and acidic residues" evidence="1">
    <location>
        <begin position="463"/>
        <end position="474"/>
    </location>
</feature>